<feature type="compositionally biased region" description="Polar residues" evidence="12">
    <location>
        <begin position="492"/>
        <end position="501"/>
    </location>
</feature>
<evidence type="ECO:0000313" key="14">
    <source>
        <dbReference type="EMBL" id="CAG2205555.1"/>
    </source>
</evidence>
<evidence type="ECO:0000256" key="12">
    <source>
        <dbReference type="SAM" id="MobiDB-lite"/>
    </source>
</evidence>
<dbReference type="Pfam" id="PF00063">
    <property type="entry name" value="Myosin_head"/>
    <property type="match status" value="1"/>
</dbReference>
<dbReference type="GO" id="GO:0003779">
    <property type="term" value="F:actin binding"/>
    <property type="evidence" value="ECO:0007669"/>
    <property type="project" value="UniProtKB-KW"/>
</dbReference>
<reference evidence="14" key="1">
    <citation type="submission" date="2021-03" db="EMBL/GenBank/DDBJ databases">
        <authorList>
            <person name="Bekaert M."/>
        </authorList>
    </citation>
    <scope>NUCLEOTIDE SEQUENCE</scope>
</reference>
<dbReference type="SUPFAM" id="SSF52540">
    <property type="entry name" value="P-loop containing nucleoside triphosphate hydrolases"/>
    <property type="match status" value="1"/>
</dbReference>
<dbReference type="InterPro" id="IPR027417">
    <property type="entry name" value="P-loop_NTPase"/>
</dbReference>
<dbReference type="Gene3D" id="1.20.58.530">
    <property type="match status" value="1"/>
</dbReference>
<comment type="caution">
    <text evidence="14">The sequence shown here is derived from an EMBL/GenBank/DDBJ whole genome shotgun (WGS) entry which is preliminary data.</text>
</comment>
<dbReference type="InterPro" id="IPR036961">
    <property type="entry name" value="Kinesin_motor_dom_sf"/>
</dbReference>
<keyword evidence="15" id="KW-1185">Reference proteome</keyword>
<evidence type="ECO:0000256" key="11">
    <source>
        <dbReference type="PROSITE-ProRule" id="PRU00782"/>
    </source>
</evidence>
<sequence length="507" mass="58010">MPPHIFNVAARAYQRIQEEKTNQVILVSGESGAGKTESTKLMVKHLVYMSPNRSDDLHNKIVQVNPLLEAFGNAQTIINDNSSRFAKYLELSFDERGQVIGATIRDYMLEKARVVTCNKDEGNFHIFYSLFAGASKQQLIGLNLSESKDYRIIKCGCLKLLEEKTKYREIYLQQMDALKRIGFDADDMNILHCMLGAIIHLTEVRFKEADKVNEPLEIVNPDQVELAAELLNVDPLELCLSLIKTKTEYGGEQLYHLKNLEQARESCDALAKAIYERMFGWVIRRINEDLNPTKQRKKVAASIGILDIAGFENLQVNSFGQLCINFVNERLQNFMNDHVFRNEKGYTLMKAFHGLIQISKNNEDIIDTFWKKNIGLFDLLDEETQFKQGSDAGFVRKVTTNHAKSEIIAKTRNDDPVFGVCHFAGKVWYDCHGFLDKNKDTLNDDLFDCMKDSTNDFIRDLFTIKKGPTGTISETQFHLRQPKKVQREHRSNNAMQLSTELGKSLKE</sequence>
<accession>A0A8S3RKF7</accession>
<keyword evidence="6 11" id="KW-0067">ATP-binding</keyword>
<dbReference type="PANTHER" id="PTHR46256:SF3">
    <property type="entry name" value="MYOSIN MOTOR DOMAIN-CONTAINING PROTEIN"/>
    <property type="match status" value="1"/>
</dbReference>
<keyword evidence="5 11" id="KW-0547">Nucleotide-binding</keyword>
<evidence type="ECO:0000256" key="1">
    <source>
        <dbReference type="ARBA" id="ARBA00004245"/>
    </source>
</evidence>
<dbReference type="AlphaFoldDB" id="A0A8S3RKF7"/>
<dbReference type="GO" id="GO:0030832">
    <property type="term" value="P:regulation of actin filament length"/>
    <property type="evidence" value="ECO:0007669"/>
    <property type="project" value="TreeGrafter"/>
</dbReference>
<evidence type="ECO:0000256" key="9">
    <source>
        <dbReference type="ARBA" id="ARBA00023212"/>
    </source>
</evidence>
<comment type="subcellular location">
    <subcellularLocation>
        <location evidence="2">Cell projection</location>
    </subcellularLocation>
    <subcellularLocation>
        <location evidence="1">Cytoplasm</location>
        <location evidence="1">Cytoskeleton</location>
    </subcellularLocation>
</comment>
<dbReference type="GO" id="GO:0000146">
    <property type="term" value="F:microfilament motor activity"/>
    <property type="evidence" value="ECO:0007669"/>
    <property type="project" value="TreeGrafter"/>
</dbReference>
<dbReference type="Gene3D" id="1.20.120.720">
    <property type="entry name" value="Myosin VI head, motor domain, U50 subdomain"/>
    <property type="match status" value="1"/>
</dbReference>
<proteinExistence type="inferred from homology"/>
<dbReference type="PANTHER" id="PTHR46256">
    <property type="entry name" value="AGAP011099-PA"/>
    <property type="match status" value="1"/>
</dbReference>
<keyword evidence="7 11" id="KW-0518">Myosin</keyword>
<evidence type="ECO:0000256" key="2">
    <source>
        <dbReference type="ARBA" id="ARBA00004316"/>
    </source>
</evidence>
<keyword evidence="4" id="KW-0677">Repeat</keyword>
<evidence type="ECO:0000259" key="13">
    <source>
        <dbReference type="PROSITE" id="PS51456"/>
    </source>
</evidence>
<protein>
    <recommendedName>
        <fullName evidence="13">Myosin motor domain-containing protein</fullName>
    </recommendedName>
</protein>
<feature type="binding site" evidence="11">
    <location>
        <begin position="29"/>
        <end position="36"/>
    </location>
    <ligand>
        <name>ATP</name>
        <dbReference type="ChEBI" id="CHEBI:30616"/>
    </ligand>
</feature>
<dbReference type="InterPro" id="IPR001609">
    <property type="entry name" value="Myosin_head_motor_dom-like"/>
</dbReference>
<dbReference type="GO" id="GO:0004674">
    <property type="term" value="F:protein serine/threonine kinase activity"/>
    <property type="evidence" value="ECO:0007669"/>
    <property type="project" value="TreeGrafter"/>
</dbReference>
<dbReference type="EMBL" id="CAJPWZ010001025">
    <property type="protein sequence ID" value="CAG2205555.1"/>
    <property type="molecule type" value="Genomic_DNA"/>
</dbReference>
<dbReference type="GO" id="GO:0042995">
    <property type="term" value="C:cell projection"/>
    <property type="evidence" value="ECO:0007669"/>
    <property type="project" value="UniProtKB-SubCell"/>
</dbReference>
<keyword evidence="10" id="KW-0966">Cell projection</keyword>
<evidence type="ECO:0000256" key="5">
    <source>
        <dbReference type="ARBA" id="ARBA00022741"/>
    </source>
</evidence>
<dbReference type="GO" id="GO:0016459">
    <property type="term" value="C:myosin complex"/>
    <property type="evidence" value="ECO:0007669"/>
    <property type="project" value="UniProtKB-KW"/>
</dbReference>
<dbReference type="Proteomes" id="UP000683360">
    <property type="component" value="Unassembled WGS sequence"/>
</dbReference>
<keyword evidence="3" id="KW-0963">Cytoplasm</keyword>
<keyword evidence="9" id="KW-0206">Cytoskeleton</keyword>
<evidence type="ECO:0000256" key="7">
    <source>
        <dbReference type="ARBA" id="ARBA00023123"/>
    </source>
</evidence>
<evidence type="ECO:0000256" key="10">
    <source>
        <dbReference type="ARBA" id="ARBA00023273"/>
    </source>
</evidence>
<dbReference type="OrthoDB" id="2914378at2759"/>
<evidence type="ECO:0000256" key="8">
    <source>
        <dbReference type="ARBA" id="ARBA00023175"/>
    </source>
</evidence>
<dbReference type="PRINTS" id="PR00193">
    <property type="entry name" value="MYOSINHEAVY"/>
</dbReference>
<evidence type="ECO:0000256" key="6">
    <source>
        <dbReference type="ARBA" id="ARBA00022840"/>
    </source>
</evidence>
<dbReference type="Gene3D" id="3.40.850.10">
    <property type="entry name" value="Kinesin motor domain"/>
    <property type="match status" value="1"/>
</dbReference>
<feature type="domain" description="Myosin motor" evidence="13">
    <location>
        <begin position="1"/>
        <end position="507"/>
    </location>
</feature>
<evidence type="ECO:0000256" key="4">
    <source>
        <dbReference type="ARBA" id="ARBA00022737"/>
    </source>
</evidence>
<evidence type="ECO:0000313" key="15">
    <source>
        <dbReference type="Proteomes" id="UP000683360"/>
    </source>
</evidence>
<comment type="caution">
    <text evidence="11">Lacks conserved residue(s) required for the propagation of feature annotation.</text>
</comment>
<dbReference type="InterPro" id="IPR052409">
    <property type="entry name" value="Myosin-III_kinase_activity"/>
</dbReference>
<feature type="region of interest" description="Disordered" evidence="12">
    <location>
        <begin position="485"/>
        <end position="507"/>
    </location>
</feature>
<evidence type="ECO:0000256" key="3">
    <source>
        <dbReference type="ARBA" id="ARBA00022490"/>
    </source>
</evidence>
<dbReference type="SMART" id="SM00242">
    <property type="entry name" value="MYSc"/>
    <property type="match status" value="1"/>
</dbReference>
<keyword evidence="11" id="KW-0009">Actin-binding</keyword>
<dbReference type="PROSITE" id="PS51456">
    <property type="entry name" value="MYOSIN_MOTOR"/>
    <property type="match status" value="1"/>
</dbReference>
<dbReference type="Gene3D" id="1.10.10.820">
    <property type="match status" value="1"/>
</dbReference>
<organism evidence="14 15">
    <name type="scientific">Mytilus edulis</name>
    <name type="common">Blue mussel</name>
    <dbReference type="NCBI Taxonomy" id="6550"/>
    <lineage>
        <taxon>Eukaryota</taxon>
        <taxon>Metazoa</taxon>
        <taxon>Spiralia</taxon>
        <taxon>Lophotrochozoa</taxon>
        <taxon>Mollusca</taxon>
        <taxon>Bivalvia</taxon>
        <taxon>Autobranchia</taxon>
        <taxon>Pteriomorphia</taxon>
        <taxon>Mytilida</taxon>
        <taxon>Mytiloidea</taxon>
        <taxon>Mytilidae</taxon>
        <taxon>Mytilinae</taxon>
        <taxon>Mytilus</taxon>
    </lineage>
</organism>
<keyword evidence="8 11" id="KW-0505">Motor protein</keyword>
<name>A0A8S3RKF7_MYTED</name>
<gene>
    <name evidence="14" type="ORF">MEDL_19944</name>
</gene>
<dbReference type="GO" id="GO:0005524">
    <property type="term" value="F:ATP binding"/>
    <property type="evidence" value="ECO:0007669"/>
    <property type="project" value="UniProtKB-UniRule"/>
</dbReference>
<comment type="similarity">
    <text evidence="11">Belongs to the TRAFAC class myosin-kinesin ATPase superfamily. Myosin family.</text>
</comment>